<comment type="caution">
    <text evidence="2">The sequence shown here is derived from an EMBL/GenBank/DDBJ whole genome shotgun (WGS) entry which is preliminary data.</text>
</comment>
<proteinExistence type="predicted"/>
<protein>
    <submittedName>
        <fullName evidence="2">Uncharacterized protein</fullName>
    </submittedName>
</protein>
<dbReference type="EMBL" id="JAHDVG010000484">
    <property type="protein sequence ID" value="KAH1169958.1"/>
    <property type="molecule type" value="Genomic_DNA"/>
</dbReference>
<feature type="transmembrane region" description="Helical" evidence="1">
    <location>
        <begin position="78"/>
        <end position="97"/>
    </location>
</feature>
<keyword evidence="1" id="KW-0472">Membrane</keyword>
<organism evidence="2 3">
    <name type="scientific">Mauremys mutica</name>
    <name type="common">yellowpond turtle</name>
    <dbReference type="NCBI Taxonomy" id="74926"/>
    <lineage>
        <taxon>Eukaryota</taxon>
        <taxon>Metazoa</taxon>
        <taxon>Chordata</taxon>
        <taxon>Craniata</taxon>
        <taxon>Vertebrata</taxon>
        <taxon>Euteleostomi</taxon>
        <taxon>Archelosauria</taxon>
        <taxon>Testudinata</taxon>
        <taxon>Testudines</taxon>
        <taxon>Cryptodira</taxon>
        <taxon>Durocryptodira</taxon>
        <taxon>Testudinoidea</taxon>
        <taxon>Geoemydidae</taxon>
        <taxon>Geoemydinae</taxon>
        <taxon>Mauremys</taxon>
    </lineage>
</organism>
<keyword evidence="3" id="KW-1185">Reference proteome</keyword>
<dbReference type="AlphaFoldDB" id="A0A9D3WZ41"/>
<gene>
    <name evidence="2" type="ORF">KIL84_000943</name>
</gene>
<evidence type="ECO:0000313" key="2">
    <source>
        <dbReference type="EMBL" id="KAH1169958.1"/>
    </source>
</evidence>
<evidence type="ECO:0000313" key="3">
    <source>
        <dbReference type="Proteomes" id="UP000827986"/>
    </source>
</evidence>
<dbReference type="Proteomes" id="UP000827986">
    <property type="component" value="Unassembled WGS sequence"/>
</dbReference>
<reference evidence="2" key="1">
    <citation type="submission" date="2021-09" db="EMBL/GenBank/DDBJ databases">
        <title>The genome of Mauremys mutica provides insights into the evolution of semi-aquatic lifestyle.</title>
        <authorList>
            <person name="Gong S."/>
            <person name="Gao Y."/>
        </authorList>
    </citation>
    <scope>NUCLEOTIDE SEQUENCE</scope>
    <source>
        <strain evidence="2">MM-2020</strain>
        <tissue evidence="2">Muscle</tissue>
    </source>
</reference>
<accession>A0A9D3WZ41</accession>
<sequence length="104" mass="11809">MQLSLITLNQLSSQPGGLYTIYSFVLQLPTMPLSAIGLPYKQTAFSCCIHFDFQVEVVLMGFLGTYYKNNLSSWQSQILRNSYVLVFTLQIIFFWHLNITGGTS</sequence>
<keyword evidence="1" id="KW-0812">Transmembrane</keyword>
<name>A0A9D3WZ41_9SAUR</name>
<evidence type="ECO:0000256" key="1">
    <source>
        <dbReference type="SAM" id="Phobius"/>
    </source>
</evidence>
<keyword evidence="1" id="KW-1133">Transmembrane helix</keyword>